<dbReference type="SUPFAM" id="SSF57959">
    <property type="entry name" value="Leucine zipper domain"/>
    <property type="match status" value="1"/>
</dbReference>
<dbReference type="AlphaFoldDB" id="A0A139A9E3"/>
<sequence length="344" mass="37199">MSLSYMMPNSEVSLADLLNNVPMESNQNWDALFGSILSQPALHQDFLLSQQANGFQDLFNLVNLVQGGASIIDYNADLSNASGYGSPSESENSLGDSNPFAALVIPVGNDATIEHQASQFALFPSVNCQQAPTNLPPDQTSSSFASADLPKAVGGKREHRGPSVTWQAARRAPSSTTSSVQSFSPVTRSMPSPPLSPTTSVKDEAPACAPSPTALGMAVSDLVKESKLSGGGIRTPFDDMNDEELDDLDEDDIMGMMGKSGLKRPLASADCQKDKKKRKRRSTAELAPQELEVRRIKNSEAARRCRLRKTLKLRWLEARCSELEETNVSLMSRLADLEARLGKP</sequence>
<dbReference type="OrthoDB" id="10665325at2759"/>
<organism evidence="3 4">
    <name type="scientific">Gonapodya prolifera (strain JEL478)</name>
    <name type="common">Monoblepharis prolifera</name>
    <dbReference type="NCBI Taxonomy" id="1344416"/>
    <lineage>
        <taxon>Eukaryota</taxon>
        <taxon>Fungi</taxon>
        <taxon>Fungi incertae sedis</taxon>
        <taxon>Chytridiomycota</taxon>
        <taxon>Chytridiomycota incertae sedis</taxon>
        <taxon>Monoblepharidomycetes</taxon>
        <taxon>Monoblepharidales</taxon>
        <taxon>Gonapodyaceae</taxon>
        <taxon>Gonapodya</taxon>
    </lineage>
</organism>
<feature type="compositionally biased region" description="Low complexity" evidence="1">
    <location>
        <begin position="174"/>
        <end position="190"/>
    </location>
</feature>
<dbReference type="PROSITE" id="PS50217">
    <property type="entry name" value="BZIP"/>
    <property type="match status" value="1"/>
</dbReference>
<feature type="region of interest" description="Disordered" evidence="1">
    <location>
        <begin position="259"/>
        <end position="285"/>
    </location>
</feature>
<name>A0A139A9E3_GONPJ</name>
<dbReference type="GO" id="GO:0003700">
    <property type="term" value="F:DNA-binding transcription factor activity"/>
    <property type="evidence" value="ECO:0007669"/>
    <property type="project" value="InterPro"/>
</dbReference>
<dbReference type="InterPro" id="IPR046347">
    <property type="entry name" value="bZIP_sf"/>
</dbReference>
<feature type="region of interest" description="Disordered" evidence="1">
    <location>
        <begin position="153"/>
        <end position="206"/>
    </location>
</feature>
<dbReference type="Gene3D" id="3.30.160.60">
    <property type="entry name" value="Classic Zinc Finger"/>
    <property type="match status" value="1"/>
</dbReference>
<feature type="domain" description="BZIP" evidence="2">
    <location>
        <begin position="288"/>
        <end position="341"/>
    </location>
</feature>
<dbReference type="Pfam" id="PF00170">
    <property type="entry name" value="bZIP_1"/>
    <property type="match status" value="1"/>
</dbReference>
<evidence type="ECO:0000256" key="1">
    <source>
        <dbReference type="SAM" id="MobiDB-lite"/>
    </source>
</evidence>
<accession>A0A139A9E3</accession>
<evidence type="ECO:0000313" key="4">
    <source>
        <dbReference type="Proteomes" id="UP000070544"/>
    </source>
</evidence>
<dbReference type="PROSITE" id="PS00036">
    <property type="entry name" value="BZIP_BASIC"/>
    <property type="match status" value="1"/>
</dbReference>
<protein>
    <recommendedName>
        <fullName evidence="2">BZIP domain-containing protein</fullName>
    </recommendedName>
</protein>
<evidence type="ECO:0000259" key="2">
    <source>
        <dbReference type="PROSITE" id="PS50217"/>
    </source>
</evidence>
<proteinExistence type="predicted"/>
<dbReference type="InterPro" id="IPR004827">
    <property type="entry name" value="bZIP"/>
</dbReference>
<dbReference type="EMBL" id="KQ965782">
    <property type="protein sequence ID" value="KXS13095.1"/>
    <property type="molecule type" value="Genomic_DNA"/>
</dbReference>
<reference evidence="3 4" key="1">
    <citation type="journal article" date="2015" name="Genome Biol. Evol.">
        <title>Phylogenomic analyses indicate that early fungi evolved digesting cell walls of algal ancestors of land plants.</title>
        <authorList>
            <person name="Chang Y."/>
            <person name="Wang S."/>
            <person name="Sekimoto S."/>
            <person name="Aerts A.L."/>
            <person name="Choi C."/>
            <person name="Clum A."/>
            <person name="LaButti K.M."/>
            <person name="Lindquist E.A."/>
            <person name="Yee Ngan C."/>
            <person name="Ohm R.A."/>
            <person name="Salamov A.A."/>
            <person name="Grigoriev I.V."/>
            <person name="Spatafora J.W."/>
            <person name="Berbee M.L."/>
        </authorList>
    </citation>
    <scope>NUCLEOTIDE SEQUENCE [LARGE SCALE GENOMIC DNA]</scope>
    <source>
        <strain evidence="3 4">JEL478</strain>
    </source>
</reference>
<keyword evidence="4" id="KW-1185">Reference proteome</keyword>
<evidence type="ECO:0000313" key="3">
    <source>
        <dbReference type="EMBL" id="KXS13095.1"/>
    </source>
</evidence>
<dbReference type="Proteomes" id="UP000070544">
    <property type="component" value="Unassembled WGS sequence"/>
</dbReference>
<dbReference type="SMART" id="SM00338">
    <property type="entry name" value="BRLZ"/>
    <property type="match status" value="1"/>
</dbReference>
<gene>
    <name evidence="3" type="ORF">M427DRAFT_58994</name>
</gene>
<dbReference type="CDD" id="cd14686">
    <property type="entry name" value="bZIP"/>
    <property type="match status" value="1"/>
</dbReference>